<dbReference type="Pfam" id="PF09728">
    <property type="entry name" value="Taxilin"/>
    <property type="match status" value="1"/>
</dbReference>
<feature type="region of interest" description="Disordered" evidence="2">
    <location>
        <begin position="1"/>
        <end position="44"/>
    </location>
</feature>
<protein>
    <submittedName>
        <fullName evidence="3">Uncharacterized protein</fullName>
    </submittedName>
</protein>
<reference evidence="4" key="1">
    <citation type="journal article" date="2010" name="Science">
        <title>Signatures of adaptation to obligate biotrophy in the Hyaloperonospora arabidopsidis genome.</title>
        <authorList>
            <person name="Baxter L."/>
            <person name="Tripathy S."/>
            <person name="Ishaque N."/>
            <person name="Boot N."/>
            <person name="Cabral A."/>
            <person name="Kemen E."/>
            <person name="Thines M."/>
            <person name="Ah-Fong A."/>
            <person name="Anderson R."/>
            <person name="Badejoko W."/>
            <person name="Bittner-Eddy P."/>
            <person name="Boore J.L."/>
            <person name="Chibucos M.C."/>
            <person name="Coates M."/>
            <person name="Dehal P."/>
            <person name="Delehaunty K."/>
            <person name="Dong S."/>
            <person name="Downton P."/>
            <person name="Dumas B."/>
            <person name="Fabro G."/>
            <person name="Fronick C."/>
            <person name="Fuerstenberg S.I."/>
            <person name="Fulton L."/>
            <person name="Gaulin E."/>
            <person name="Govers F."/>
            <person name="Hughes L."/>
            <person name="Humphray S."/>
            <person name="Jiang R.H."/>
            <person name="Judelson H."/>
            <person name="Kamoun S."/>
            <person name="Kyung K."/>
            <person name="Meijer H."/>
            <person name="Minx P."/>
            <person name="Morris P."/>
            <person name="Nelson J."/>
            <person name="Phuntumart V."/>
            <person name="Qutob D."/>
            <person name="Rehmany A."/>
            <person name="Rougon-Cardoso A."/>
            <person name="Ryden P."/>
            <person name="Torto-Alalibo T."/>
            <person name="Studholme D."/>
            <person name="Wang Y."/>
            <person name="Win J."/>
            <person name="Wood J."/>
            <person name="Clifton S.W."/>
            <person name="Rogers J."/>
            <person name="Van den Ackerveken G."/>
            <person name="Jones J.D."/>
            <person name="McDowell J.M."/>
            <person name="Beynon J."/>
            <person name="Tyler B.M."/>
        </authorList>
    </citation>
    <scope>NUCLEOTIDE SEQUENCE [LARGE SCALE GENOMIC DNA]</scope>
    <source>
        <strain evidence="4">Emoy2</strain>
    </source>
</reference>
<dbReference type="Proteomes" id="UP000011713">
    <property type="component" value="Unassembled WGS sequence"/>
</dbReference>
<proteinExistence type="inferred from homology"/>
<dbReference type="GO" id="GO:0019905">
    <property type="term" value="F:syntaxin binding"/>
    <property type="evidence" value="ECO:0007669"/>
    <property type="project" value="InterPro"/>
</dbReference>
<reference evidence="3" key="2">
    <citation type="submission" date="2015-06" db="UniProtKB">
        <authorList>
            <consortium name="EnsemblProtists"/>
        </authorList>
    </citation>
    <scope>IDENTIFICATION</scope>
    <source>
        <strain evidence="3">Emoy2</strain>
    </source>
</reference>
<dbReference type="AlphaFoldDB" id="M4BMB0"/>
<dbReference type="EMBL" id="JH598412">
    <property type="status" value="NOT_ANNOTATED_CDS"/>
    <property type="molecule type" value="Genomic_DNA"/>
</dbReference>
<comment type="similarity">
    <text evidence="1">Belongs to the taxilin family.</text>
</comment>
<evidence type="ECO:0000256" key="1">
    <source>
        <dbReference type="ARBA" id="ARBA00009550"/>
    </source>
</evidence>
<organism evidence="3 4">
    <name type="scientific">Hyaloperonospora arabidopsidis (strain Emoy2)</name>
    <name type="common">Downy mildew agent</name>
    <name type="synonym">Peronospora arabidopsidis</name>
    <dbReference type="NCBI Taxonomy" id="559515"/>
    <lineage>
        <taxon>Eukaryota</taxon>
        <taxon>Sar</taxon>
        <taxon>Stramenopiles</taxon>
        <taxon>Oomycota</taxon>
        <taxon>Peronosporomycetes</taxon>
        <taxon>Peronosporales</taxon>
        <taxon>Peronosporaceae</taxon>
        <taxon>Hyaloperonospora</taxon>
    </lineage>
</organism>
<dbReference type="PANTHER" id="PTHR16127">
    <property type="entry name" value="TAXILIN"/>
    <property type="match status" value="1"/>
</dbReference>
<dbReference type="InParanoid" id="M4BMB0"/>
<evidence type="ECO:0000256" key="2">
    <source>
        <dbReference type="SAM" id="MobiDB-lite"/>
    </source>
</evidence>
<dbReference type="HOGENOM" id="CLU_052269_0_0_1"/>
<keyword evidence="4" id="KW-1185">Reference proteome</keyword>
<accession>M4BMB0</accession>
<sequence>METPSLELRPLGRETKSLKHKHKSKPKSSQKQQKRGGRSDPTVELVSRDDQLRELLAGKIAEIQVGGDETFDDLSVSSELVKSNVSRAKLEQLCRELQKQNKVIVVRRLVKRDLSAQFQKTIEEVSTKMDKQSQDYVASLKENETLHQKLKTFLEQYTAREEYFQRQLEAKNLEIQLAETKLRHQVELTSLEAEKVKGTLDKAKEFSNREVQLQAQLNSYSEKFDVVQETLAKSNQMFTTFRDEMERMAKSTKMLEKENLALKKKCAEYDTGAIASIQGQVASAEETLKLHEKIKKLERLCRHFQAERKSIQQDQHDQIAAVATRELI</sequence>
<dbReference type="EnsemblProtists" id="HpaT807547">
    <property type="protein sequence ID" value="HpaP807547"/>
    <property type="gene ID" value="HpaG807547"/>
</dbReference>
<dbReference type="VEuPathDB" id="FungiDB:HpaG807547"/>
<evidence type="ECO:0000313" key="4">
    <source>
        <dbReference type="Proteomes" id="UP000011713"/>
    </source>
</evidence>
<dbReference type="PANTHER" id="PTHR16127:SF13">
    <property type="entry name" value="GH01188P"/>
    <property type="match status" value="1"/>
</dbReference>
<dbReference type="eggNOG" id="KOG1850">
    <property type="taxonomic scope" value="Eukaryota"/>
</dbReference>
<feature type="compositionally biased region" description="Basic residues" evidence="2">
    <location>
        <begin position="18"/>
        <end position="36"/>
    </location>
</feature>
<dbReference type="InterPro" id="IPR026183">
    <property type="entry name" value="Taxilin_fam"/>
</dbReference>
<evidence type="ECO:0000313" key="3">
    <source>
        <dbReference type="EnsemblProtists" id="HpaP807547"/>
    </source>
</evidence>
<name>M4BMB0_HYAAE</name>
<dbReference type="OMA" id="VQYNMAR"/>